<proteinExistence type="predicted"/>
<feature type="domain" description="Glycosyltransferase subfamily 4-like N-terminal" evidence="3">
    <location>
        <begin position="788"/>
        <end position="931"/>
    </location>
</feature>
<protein>
    <submittedName>
        <fullName evidence="4">Glycosyltransferase</fullName>
    </submittedName>
</protein>
<dbReference type="InterPro" id="IPR027417">
    <property type="entry name" value="P-loop_NTPase"/>
</dbReference>
<feature type="compositionally biased region" description="Basic and acidic residues" evidence="1">
    <location>
        <begin position="304"/>
        <end position="318"/>
    </location>
</feature>
<keyword evidence="5" id="KW-1185">Reference proteome</keyword>
<dbReference type="Proteomes" id="UP001143304">
    <property type="component" value="Unassembled WGS sequence"/>
</dbReference>
<dbReference type="InterPro" id="IPR028098">
    <property type="entry name" value="Glyco_trans_4-like_N"/>
</dbReference>
<comment type="caution">
    <text evidence="4">The sequence shown here is derived from an EMBL/GenBank/DDBJ whole genome shotgun (WGS) entry which is preliminary data.</text>
</comment>
<dbReference type="EMBL" id="SHNO01000001">
    <property type="protein sequence ID" value="MCX2977551.1"/>
    <property type="molecule type" value="Genomic_DNA"/>
</dbReference>
<dbReference type="InterPro" id="IPR029044">
    <property type="entry name" value="Nucleotide-diphossugar_trans"/>
</dbReference>
<evidence type="ECO:0000256" key="1">
    <source>
        <dbReference type="SAM" id="MobiDB-lite"/>
    </source>
</evidence>
<organism evidence="4 5">
    <name type="scientific">Candidatus Marimicrobium litorale</name>
    <dbReference type="NCBI Taxonomy" id="2518991"/>
    <lineage>
        <taxon>Bacteria</taxon>
        <taxon>Pseudomonadati</taxon>
        <taxon>Pseudomonadota</taxon>
        <taxon>Gammaproteobacteria</taxon>
        <taxon>Cellvibrionales</taxon>
        <taxon>Halieaceae</taxon>
        <taxon>Marimicrobium</taxon>
    </lineage>
</organism>
<evidence type="ECO:0000259" key="2">
    <source>
        <dbReference type="Pfam" id="PF00535"/>
    </source>
</evidence>
<dbReference type="Gene3D" id="3.40.50.2000">
    <property type="entry name" value="Glycogen Phosphorylase B"/>
    <property type="match status" value="2"/>
</dbReference>
<dbReference type="PANTHER" id="PTHR22916">
    <property type="entry name" value="GLYCOSYLTRANSFERASE"/>
    <property type="match status" value="1"/>
</dbReference>
<sequence length="1132" mass="128092">MPDQRKLIVVLGPHRSGTSLCTAALESLGAQLRLPEYYTNEENPRGFFEHPDIVDFNDRLLAYLGGAWDNALFQGAQAMSVRDLTAWRAEAVGLFSGLFAECPVVAVKDPRLCQLLGFWLSVFADCGYAGDEIFFVHVLRDPVEAALSQRNRAVDDPLFYEVGRELEEGAALWLSLTAQALEQSLDGNNFYVSYAAMLSEPAITLDTMADFIGLQPDVRRVETFCADFVTPALHRSVANGTLNAALQERFPQAPAFYRGLKPLFTRGEVTPGELQVLLDQYHATDTGLAIARVMAPALSRLSERSRRDSLEAERRQDTIADLENQVSEHESLLPPLRDQISRLEKGNASLQEQTRNQLAEMENQQRTFEYTIGAMEASTSWRISRPIRWLGEYRNQLREVLVNRAATFRLRSIYIYQRMSVRHPRFAWAGRVTLRPLFRVISAFLSRNGSLVSDRRFENQSESMRYQAYENTEDYRPLVSIVVPNYNHAEFLSLRLDSIYSQTYQNFEVILLDDASTDNSTDVLTKYQQRYPASTTLLINDENSGGVFHQWEKGLKAACGDIVWIAESDDWCSENFLEVLVPYFENEAIQLAYSKTVFMNAADEQHWSIREYLHDIDPDRWSAPIVASAHTMVADAFAIKNIVPNVSSALFRNPQSLELLADTDWKNMRTCGDWIFYLHLIRGGALAYSPDASNYYRIHGDNTSVASYSQDVFYREHEEVAKTVQRYFRVDAEVFRRQRDILIAHWRETREDYTAQAFDACYSLDRIEQVATERTPNLLMASYGFCTGGGETFPVELANLMKASDYNVTYLDCAQEPRNEGVRGKLRADIPVVSDLAELEKIVREMGIDIIHSHHAWVDSSILDILPEDTPCRTVVTLHGMYETINSVDLKFILPRLARRSASLIYVADKNLMALTQHKLVDKVRLVRIENALSDNGFEPIERATLDIPEEAFVVTLISRAMAEKGWQEGIEIVTQARLQSDKDIHLLLVGDGLEYNRLSELELPPFVHLEGFQTNVRGYFALSDMGFLPSKFRGESFPMVVIECLQSGRPFMSSTLGDIPYMLGSPDGPAGVLIDLHDTLINTPAWAEQVATLAADKQAYRALVDRVPAAAAKFDASVMAHKHDEVYRSVL</sequence>
<feature type="domain" description="Glycosyltransferase 2-like" evidence="2">
    <location>
        <begin position="480"/>
        <end position="597"/>
    </location>
</feature>
<reference evidence="4" key="1">
    <citation type="submission" date="2019-02" db="EMBL/GenBank/DDBJ databases">
        <authorList>
            <person name="Li S.-H."/>
        </authorList>
    </citation>
    <scope>NUCLEOTIDE SEQUENCE</scope>
    <source>
        <strain evidence="4">IMCC11814</strain>
    </source>
</reference>
<dbReference type="Pfam" id="PF13692">
    <property type="entry name" value="Glyco_trans_1_4"/>
    <property type="match status" value="1"/>
</dbReference>
<dbReference type="SUPFAM" id="SSF53756">
    <property type="entry name" value="UDP-Glycosyltransferase/glycogen phosphorylase"/>
    <property type="match status" value="1"/>
</dbReference>
<name>A0ABT3T6W1_9GAMM</name>
<dbReference type="RefSeq" id="WP_279249266.1">
    <property type="nucleotide sequence ID" value="NZ_SHNO01000001.1"/>
</dbReference>
<dbReference type="SUPFAM" id="SSF52540">
    <property type="entry name" value="P-loop containing nucleoside triphosphate hydrolases"/>
    <property type="match status" value="1"/>
</dbReference>
<evidence type="ECO:0000259" key="3">
    <source>
        <dbReference type="Pfam" id="PF13439"/>
    </source>
</evidence>
<dbReference type="PANTHER" id="PTHR22916:SF3">
    <property type="entry name" value="UDP-GLCNAC:BETAGAL BETA-1,3-N-ACETYLGLUCOSAMINYLTRANSFERASE-LIKE PROTEIN 1"/>
    <property type="match status" value="1"/>
</dbReference>
<accession>A0ABT3T6W1</accession>
<dbReference type="Pfam" id="PF00535">
    <property type="entry name" value="Glycos_transf_2"/>
    <property type="match status" value="1"/>
</dbReference>
<dbReference type="Gene3D" id="3.90.550.10">
    <property type="entry name" value="Spore Coat Polysaccharide Biosynthesis Protein SpsA, Chain A"/>
    <property type="match status" value="1"/>
</dbReference>
<dbReference type="Gene3D" id="3.40.50.300">
    <property type="entry name" value="P-loop containing nucleotide triphosphate hydrolases"/>
    <property type="match status" value="1"/>
</dbReference>
<evidence type="ECO:0000313" key="5">
    <source>
        <dbReference type="Proteomes" id="UP001143304"/>
    </source>
</evidence>
<dbReference type="SUPFAM" id="SSF53448">
    <property type="entry name" value="Nucleotide-diphospho-sugar transferases"/>
    <property type="match status" value="1"/>
</dbReference>
<gene>
    <name evidence="4" type="ORF">EYC82_09320</name>
</gene>
<evidence type="ECO:0000313" key="4">
    <source>
        <dbReference type="EMBL" id="MCX2977551.1"/>
    </source>
</evidence>
<dbReference type="CDD" id="cd03801">
    <property type="entry name" value="GT4_PimA-like"/>
    <property type="match status" value="1"/>
</dbReference>
<dbReference type="Pfam" id="PF13439">
    <property type="entry name" value="Glyco_transf_4"/>
    <property type="match status" value="1"/>
</dbReference>
<dbReference type="InterPro" id="IPR001173">
    <property type="entry name" value="Glyco_trans_2-like"/>
</dbReference>
<feature type="region of interest" description="Disordered" evidence="1">
    <location>
        <begin position="304"/>
        <end position="329"/>
    </location>
</feature>